<name>A0ABN6KAJ6_9LEPT</name>
<feature type="compositionally biased region" description="Acidic residues" evidence="2">
    <location>
        <begin position="97"/>
        <end position="108"/>
    </location>
</feature>
<feature type="compositionally biased region" description="Low complexity" evidence="2">
    <location>
        <begin position="310"/>
        <end position="322"/>
    </location>
</feature>
<feature type="region of interest" description="Disordered" evidence="2">
    <location>
        <begin position="22"/>
        <end position="397"/>
    </location>
</feature>
<feature type="repeat" description="TPR" evidence="1">
    <location>
        <begin position="752"/>
        <end position="785"/>
    </location>
</feature>
<reference evidence="3 4" key="1">
    <citation type="submission" date="2021-08" db="EMBL/GenBank/DDBJ databases">
        <title>Complete genome sequence of Leptospira kobayashii strain E30.</title>
        <authorList>
            <person name="Nakao R."/>
            <person name="Nakamura S."/>
            <person name="Masuzawa T."/>
            <person name="Koizumi N."/>
        </authorList>
    </citation>
    <scope>NUCLEOTIDE SEQUENCE [LARGE SCALE GENOMIC DNA]</scope>
    <source>
        <strain evidence="3 4">E30</strain>
    </source>
</reference>
<feature type="compositionally biased region" description="Acidic residues" evidence="2">
    <location>
        <begin position="185"/>
        <end position="195"/>
    </location>
</feature>
<keyword evidence="4" id="KW-1185">Reference proteome</keyword>
<dbReference type="SMART" id="SM00028">
    <property type="entry name" value="TPR"/>
    <property type="match status" value="5"/>
</dbReference>
<evidence type="ECO:0000313" key="3">
    <source>
        <dbReference type="EMBL" id="BDA77575.1"/>
    </source>
</evidence>
<feature type="compositionally biased region" description="Acidic residues" evidence="2">
    <location>
        <begin position="118"/>
        <end position="129"/>
    </location>
</feature>
<dbReference type="PROSITE" id="PS50005">
    <property type="entry name" value="TPR"/>
    <property type="match status" value="2"/>
</dbReference>
<dbReference type="InterPro" id="IPR011990">
    <property type="entry name" value="TPR-like_helical_dom_sf"/>
</dbReference>
<evidence type="ECO:0000256" key="2">
    <source>
        <dbReference type="SAM" id="MobiDB-lite"/>
    </source>
</evidence>
<evidence type="ECO:0000313" key="4">
    <source>
        <dbReference type="Proteomes" id="UP000245263"/>
    </source>
</evidence>
<dbReference type="EMBL" id="AP025028">
    <property type="protein sequence ID" value="BDA77575.1"/>
    <property type="molecule type" value="Genomic_DNA"/>
</dbReference>
<proteinExistence type="predicted"/>
<evidence type="ECO:0008006" key="5">
    <source>
        <dbReference type="Google" id="ProtNLM"/>
    </source>
</evidence>
<dbReference type="SUPFAM" id="SSF48452">
    <property type="entry name" value="TPR-like"/>
    <property type="match status" value="2"/>
</dbReference>
<dbReference type="Gene3D" id="1.25.40.10">
    <property type="entry name" value="Tetratricopeptide repeat domain"/>
    <property type="match status" value="2"/>
</dbReference>
<feature type="compositionally biased region" description="Acidic residues" evidence="2">
    <location>
        <begin position="56"/>
        <end position="84"/>
    </location>
</feature>
<gene>
    <name evidence="3" type="ORF">LPTSP3_g05050</name>
</gene>
<sequence>MAEPKDNLQPEEIQQIESLLSALNKNPQSSEDLNPMAKVLREKLGYSEPIQHTGEEEAPEEEDSESATDSDFGGEDDPFAESSEESGGPPPFRNLEADDDIDLDELLNEDGPKKAEPIPDDFDDFDSPTEESGLGDFETPTVDAGDADPFADLGGPSDTTDSEDPFGGLDSPAEEDPFASLGSPSEEDSASDEADPFASLGESDEAPTEPGGFDDDFAPTTGTEPSFGGDDPFADLGGGTSEEAAPFDSLGASDSTEGEDPFASLGDAPSVDDGFGAETESDPFSDLGGGDSGFGETTATDSFGDDDPFSSLGESASSSGDADFGDLGGGFDNTPAPSASDDSGFDDPFGDLGVGMEPPGLDDDSSAPSFDDFAPSIDDMPVSSMESDLGGDGGFEDDLMSLGKEDEPQEDLEAGLEDEDLAIIQRELIKYPPKLRRTIIDTIVNNRVPVRNQKELIELIKAQQKPEDVAIFLSSLLGEKVELSDSTGKFSPDGIPIIASKDAYTKEGAVRRREVIRKTVFSSAAAILLVFGGVALYKYVIVPFRAEAQYVLGLEKIEEYSKETDALEKKKLLADAENYFIKGEEIFPHNLKYLNEYCLAYARAGQYDRAFEKCFGKVEPDFGYELEDKEHKRAWENRKEVPNISFAKKTEWNDAGVETAGRKPLSELAFYLTSQDKVPRKVLKAGAYIASRLKYNVHDTQTYISLGKFHSFNRKDFIDVPPGSNRKKYKNDHLAIEYFKRVFTDANEPNNVEAIAGIARIFYNKQEFGTAVKYYNDIIEKYPKDPIGHGGILSTYIEMWKRDNNPQFVLNHHRQVRNALDIEDELSLAVLAKLASFYIDLDSEEVRIKYNINPEDQVTGMEIDDNVEYLLNIAYGKEGGNKFAEGYYQRARYYLKIDEAARALKQLELASTYDTRHYLAVLLMAEYYIKVENYDEAVKLLRESDTRYELYKDKLGERDEDETLLEGKPGRISFDLGKIQLLESAGINQADNIREFPGRKIYPERSLGVLSFEEKERRNGLYAARESFQKAIERGISNDPKIQRECYYFLGWIDYNHGEFAQALDFWAELPEEDIYNNPTLVLGKGNSFFYTRQYNASLGNYLKLKDDFEMREQTLGRIEPENSEHREVYESLAAIYNNIGAVYEKKQDTINALKYYWKAMETARKINSVSEIATSNKDLVFARSRLDREPLLEDWLPPTLDKMVDIKK</sequence>
<dbReference type="InterPro" id="IPR019734">
    <property type="entry name" value="TPR_rpt"/>
</dbReference>
<dbReference type="Proteomes" id="UP000245263">
    <property type="component" value="Chromosome 1"/>
</dbReference>
<feature type="compositionally biased region" description="Acidic residues" evidence="2">
    <location>
        <begin position="202"/>
        <end position="217"/>
    </location>
</feature>
<feature type="repeat" description="TPR" evidence="1">
    <location>
        <begin position="1134"/>
        <end position="1167"/>
    </location>
</feature>
<protein>
    <recommendedName>
        <fullName evidence="5">Tetratricopeptide repeat protein</fullName>
    </recommendedName>
</protein>
<feature type="compositionally biased region" description="Polar residues" evidence="2">
    <location>
        <begin position="22"/>
        <end position="32"/>
    </location>
</feature>
<feature type="compositionally biased region" description="Low complexity" evidence="2">
    <location>
        <begin position="366"/>
        <end position="376"/>
    </location>
</feature>
<accession>A0ABN6KAJ6</accession>
<organism evidence="3 4">
    <name type="scientific">Leptospira kobayashii</name>
    <dbReference type="NCBI Taxonomy" id="1917830"/>
    <lineage>
        <taxon>Bacteria</taxon>
        <taxon>Pseudomonadati</taxon>
        <taxon>Spirochaetota</taxon>
        <taxon>Spirochaetia</taxon>
        <taxon>Leptospirales</taxon>
        <taxon>Leptospiraceae</taxon>
        <taxon>Leptospira</taxon>
    </lineage>
</organism>
<keyword evidence="1" id="KW-0802">TPR repeat</keyword>
<dbReference type="RefSeq" id="WP_109020023.1">
    <property type="nucleotide sequence ID" value="NZ_AP025028.1"/>
</dbReference>
<evidence type="ECO:0000256" key="1">
    <source>
        <dbReference type="PROSITE-ProRule" id="PRU00339"/>
    </source>
</evidence>